<dbReference type="GO" id="GO:0008236">
    <property type="term" value="F:serine-type peptidase activity"/>
    <property type="evidence" value="ECO:0007669"/>
    <property type="project" value="UniProtKB-KW"/>
</dbReference>
<dbReference type="EMBL" id="FNAG01000025">
    <property type="protein sequence ID" value="SDE13503.1"/>
    <property type="molecule type" value="Genomic_DNA"/>
</dbReference>
<organism evidence="10 11">
    <name type="scientific">Aquimonas voraii</name>
    <dbReference type="NCBI Taxonomy" id="265719"/>
    <lineage>
        <taxon>Bacteria</taxon>
        <taxon>Pseudomonadati</taxon>
        <taxon>Pseudomonadota</taxon>
        <taxon>Gammaproteobacteria</taxon>
        <taxon>Lysobacterales</taxon>
        <taxon>Lysobacteraceae</taxon>
        <taxon>Aquimonas</taxon>
    </lineage>
</organism>
<dbReference type="SUPFAM" id="SSF52096">
    <property type="entry name" value="ClpP/crotonase"/>
    <property type="match status" value="2"/>
</dbReference>
<dbReference type="Proteomes" id="UP000199603">
    <property type="component" value="Unassembled WGS sequence"/>
</dbReference>
<feature type="active site" description="Proton donor/acceptor" evidence="7">
    <location>
        <position position="203"/>
    </location>
</feature>
<dbReference type="Gene3D" id="3.90.226.10">
    <property type="entry name" value="2-enoyl-CoA Hydratase, Chain A, domain 1"/>
    <property type="match status" value="3"/>
</dbReference>
<reference evidence="10 11" key="1">
    <citation type="submission" date="2016-10" db="EMBL/GenBank/DDBJ databases">
        <authorList>
            <person name="de Groot N.N."/>
        </authorList>
    </citation>
    <scope>NUCLEOTIDE SEQUENCE [LARGE SCALE GENOMIC DNA]</scope>
    <source>
        <strain evidence="10 11">DSM 16957</strain>
    </source>
</reference>
<protein>
    <submittedName>
        <fullName evidence="10">Protease-4</fullName>
    </submittedName>
</protein>
<keyword evidence="3 10" id="KW-0645">Protease</keyword>
<dbReference type="InterPro" id="IPR002142">
    <property type="entry name" value="Peptidase_S49"/>
</dbReference>
<comment type="similarity">
    <text evidence="2">Belongs to the peptidase S49 family.</text>
</comment>
<accession>A0A1G7AFM4</accession>
<evidence type="ECO:0000256" key="4">
    <source>
        <dbReference type="ARBA" id="ARBA00022801"/>
    </source>
</evidence>
<dbReference type="RefSeq" id="WP_091246143.1">
    <property type="nucleotide sequence ID" value="NZ_FNAG01000025.1"/>
</dbReference>
<feature type="domain" description="Peptidase S49" evidence="9">
    <location>
        <begin position="392"/>
        <end position="537"/>
    </location>
</feature>
<dbReference type="InterPro" id="IPR004634">
    <property type="entry name" value="Pept_S49_pIV"/>
</dbReference>
<dbReference type="InterPro" id="IPR029045">
    <property type="entry name" value="ClpP/crotonase-like_dom_sf"/>
</dbReference>
<dbReference type="InterPro" id="IPR047217">
    <property type="entry name" value="S49_SppA_67K_type_N"/>
</dbReference>
<sequence length="621" mass="67617">MNQPKRGAFVNFVIFLWDALNFSRRLLMNGVLLLVVGLILFAVLKGGPTLEERNAFVLSPKGRIVEQFTVDPASRALGQLTGDTVAEVQLRDLLRAIDSAATDKRIERMVIRTDQMAGAGFAALREVGAALKRFKESGKQIVAYADNMDQAGYYLAAHADEVYLHPSGAVLLEGIGRYRAYYREALQDKLGVKVHLFRVGEFKSFAEPYIRDNASPEANEADLYWMTDIWQRYLAEVAELRKLDAATLQAQIDGLDVEVAAVQGDLGQLALRMGLVDELKTADEFRALMIERGEKDEENHTFRQVSLEAYLGFLDREKLPIDSRPKVAVVVAQGGIADGELPQGQVGGVSTSALIREAREDEDVKALVLRVDSPGGGVFPSEQIRREVELTRAAGKPVVVSMANVAASGGYWISMNAQEIYADPSTITGSIGIFGLFFTAEQPLERIGVRTDGVGTTRIAGAFDITRPMDPMVGSILQTVIEDGYRDFIGRVAEARGKSYEDADKVGRGRVWSGAQALELGLVDKLGGLRDAIDAAAGFASLEKDSFQVSYVEKQPSPFEKFLADMGKNATARAVAGSLGLPPGLAQQPLVRQLREEIELMAPPVRGLPARVLAHCLCSAE</sequence>
<keyword evidence="11" id="KW-1185">Reference proteome</keyword>
<keyword evidence="4" id="KW-0378">Hydrolase</keyword>
<evidence type="ECO:0000256" key="3">
    <source>
        <dbReference type="ARBA" id="ARBA00022670"/>
    </source>
</evidence>
<dbReference type="GO" id="GO:0006465">
    <property type="term" value="P:signal peptide processing"/>
    <property type="evidence" value="ECO:0007669"/>
    <property type="project" value="InterPro"/>
</dbReference>
<dbReference type="STRING" id="265719.SAMN04488509_1259"/>
<feature type="domain" description="Peptidase S49" evidence="9">
    <location>
        <begin position="134"/>
        <end position="289"/>
    </location>
</feature>
<dbReference type="InterPro" id="IPR047272">
    <property type="entry name" value="S49_SppA_C"/>
</dbReference>
<dbReference type="NCBIfam" id="TIGR00706">
    <property type="entry name" value="SppA_dom"/>
    <property type="match status" value="1"/>
</dbReference>
<gene>
    <name evidence="10" type="ORF">SAMN04488509_1259</name>
</gene>
<keyword evidence="8" id="KW-1133">Transmembrane helix</keyword>
<dbReference type="PANTHER" id="PTHR33209:SF1">
    <property type="entry name" value="PEPTIDASE S49 DOMAIN-CONTAINING PROTEIN"/>
    <property type="match status" value="1"/>
</dbReference>
<dbReference type="GO" id="GO:0016020">
    <property type="term" value="C:membrane"/>
    <property type="evidence" value="ECO:0007669"/>
    <property type="project" value="UniProtKB-SubCell"/>
</dbReference>
<dbReference type="CDD" id="cd07018">
    <property type="entry name" value="S49_SppA_67K_type"/>
    <property type="match status" value="1"/>
</dbReference>
<dbReference type="NCBIfam" id="TIGR00705">
    <property type="entry name" value="SppA_67K"/>
    <property type="match status" value="1"/>
</dbReference>
<evidence type="ECO:0000256" key="2">
    <source>
        <dbReference type="ARBA" id="ARBA00008683"/>
    </source>
</evidence>
<dbReference type="Pfam" id="PF01343">
    <property type="entry name" value="Peptidase_S49"/>
    <property type="match status" value="2"/>
</dbReference>
<evidence type="ECO:0000313" key="11">
    <source>
        <dbReference type="Proteomes" id="UP000199603"/>
    </source>
</evidence>
<feature type="active site" description="Nucleophile" evidence="7">
    <location>
        <position position="408"/>
    </location>
</feature>
<evidence type="ECO:0000256" key="7">
    <source>
        <dbReference type="PIRSR" id="PIRSR001217-1"/>
    </source>
</evidence>
<proteinExistence type="inferred from homology"/>
<evidence type="ECO:0000256" key="6">
    <source>
        <dbReference type="ARBA" id="ARBA00023136"/>
    </source>
</evidence>
<name>A0A1G7AFM4_9GAMM</name>
<evidence type="ECO:0000256" key="1">
    <source>
        <dbReference type="ARBA" id="ARBA00004370"/>
    </source>
</evidence>
<feature type="transmembrane region" description="Helical" evidence="8">
    <location>
        <begin position="26"/>
        <end position="44"/>
    </location>
</feature>
<evidence type="ECO:0000259" key="9">
    <source>
        <dbReference type="Pfam" id="PF01343"/>
    </source>
</evidence>
<dbReference type="PIRSF" id="PIRSF001217">
    <property type="entry name" value="Protease_4_SppA"/>
    <property type="match status" value="1"/>
</dbReference>
<dbReference type="PANTHER" id="PTHR33209">
    <property type="entry name" value="PROTEASE 4"/>
    <property type="match status" value="1"/>
</dbReference>
<keyword evidence="5" id="KW-0720">Serine protease</keyword>
<evidence type="ECO:0000256" key="5">
    <source>
        <dbReference type="ARBA" id="ARBA00022825"/>
    </source>
</evidence>
<dbReference type="InterPro" id="IPR004635">
    <property type="entry name" value="Pept_S49_SppA"/>
</dbReference>
<comment type="subcellular location">
    <subcellularLocation>
        <location evidence="1">Membrane</location>
    </subcellularLocation>
</comment>
<dbReference type="AlphaFoldDB" id="A0A1G7AFM4"/>
<dbReference type="CDD" id="cd07023">
    <property type="entry name" value="S49_Sppa_N_C"/>
    <property type="match status" value="1"/>
</dbReference>
<dbReference type="OrthoDB" id="9764363at2"/>
<evidence type="ECO:0000256" key="8">
    <source>
        <dbReference type="SAM" id="Phobius"/>
    </source>
</evidence>
<keyword evidence="8" id="KW-0812">Transmembrane</keyword>
<dbReference type="Gene3D" id="6.20.330.10">
    <property type="match status" value="1"/>
</dbReference>
<keyword evidence="6 8" id="KW-0472">Membrane</keyword>
<evidence type="ECO:0000313" key="10">
    <source>
        <dbReference type="EMBL" id="SDE13503.1"/>
    </source>
</evidence>